<dbReference type="PANTHER" id="PTHR45626">
    <property type="entry name" value="TRANSCRIPTION TERMINATION FACTOR 2-RELATED"/>
    <property type="match status" value="1"/>
</dbReference>
<gene>
    <name evidence="5" type="ORF">DCAF_LOCUS1667</name>
</gene>
<dbReference type="InterPro" id="IPR049730">
    <property type="entry name" value="SNF2/RAD54-like_C"/>
</dbReference>
<evidence type="ECO:0000313" key="6">
    <source>
        <dbReference type="Proteomes" id="UP001314170"/>
    </source>
</evidence>
<keyword evidence="4" id="KW-0067">ATP-binding</keyword>
<evidence type="ECO:0000313" key="5">
    <source>
        <dbReference type="EMBL" id="CAK7324033.1"/>
    </source>
</evidence>
<dbReference type="GO" id="GO:0016787">
    <property type="term" value="F:hydrolase activity"/>
    <property type="evidence" value="ECO:0007669"/>
    <property type="project" value="UniProtKB-KW"/>
</dbReference>
<proteinExistence type="predicted"/>
<evidence type="ECO:0000256" key="3">
    <source>
        <dbReference type="ARBA" id="ARBA00022806"/>
    </source>
</evidence>
<dbReference type="EMBL" id="CAWUPB010000234">
    <property type="protein sequence ID" value="CAK7324033.1"/>
    <property type="molecule type" value="Genomic_DNA"/>
</dbReference>
<keyword evidence="6" id="KW-1185">Reference proteome</keyword>
<sequence length="157" mass="17872">MASEKKNTRIFRKEQILNLTGAKKATKPLRLRAPIDVGITGRATERRWLQIFNTLRLDASTDVRRTAEMIKEFGATGPDTILLASLKSLGGSINMTVASEVYFLEPWWSSEVEEQAIDHVPQYGQQEDVEIIRLIAENTIEERILEMQKKKLENEAS</sequence>
<protein>
    <submittedName>
        <fullName evidence="5">Uncharacterized protein</fullName>
    </submittedName>
</protein>
<dbReference type="GO" id="GO:0006281">
    <property type="term" value="P:DNA repair"/>
    <property type="evidence" value="ECO:0007669"/>
    <property type="project" value="TreeGrafter"/>
</dbReference>
<keyword evidence="2" id="KW-0378">Hydrolase</keyword>
<dbReference type="InterPro" id="IPR050628">
    <property type="entry name" value="SNF2_RAD54_helicase_TF"/>
</dbReference>
<keyword evidence="1" id="KW-0547">Nucleotide-binding</keyword>
<dbReference type="SUPFAM" id="SSF52540">
    <property type="entry name" value="P-loop containing nucleoside triphosphate hydrolases"/>
    <property type="match status" value="1"/>
</dbReference>
<dbReference type="GO" id="GO:0008094">
    <property type="term" value="F:ATP-dependent activity, acting on DNA"/>
    <property type="evidence" value="ECO:0007669"/>
    <property type="project" value="TreeGrafter"/>
</dbReference>
<dbReference type="CDD" id="cd18793">
    <property type="entry name" value="SF2_C_SNF"/>
    <property type="match status" value="1"/>
</dbReference>
<organism evidence="5 6">
    <name type="scientific">Dovyalis caffra</name>
    <dbReference type="NCBI Taxonomy" id="77055"/>
    <lineage>
        <taxon>Eukaryota</taxon>
        <taxon>Viridiplantae</taxon>
        <taxon>Streptophyta</taxon>
        <taxon>Embryophyta</taxon>
        <taxon>Tracheophyta</taxon>
        <taxon>Spermatophyta</taxon>
        <taxon>Magnoliopsida</taxon>
        <taxon>eudicotyledons</taxon>
        <taxon>Gunneridae</taxon>
        <taxon>Pentapetalae</taxon>
        <taxon>rosids</taxon>
        <taxon>fabids</taxon>
        <taxon>Malpighiales</taxon>
        <taxon>Salicaceae</taxon>
        <taxon>Flacourtieae</taxon>
        <taxon>Dovyalis</taxon>
    </lineage>
</organism>
<dbReference type="GO" id="GO:0005634">
    <property type="term" value="C:nucleus"/>
    <property type="evidence" value="ECO:0007669"/>
    <property type="project" value="TreeGrafter"/>
</dbReference>
<dbReference type="GO" id="GO:0004386">
    <property type="term" value="F:helicase activity"/>
    <property type="evidence" value="ECO:0007669"/>
    <property type="project" value="UniProtKB-KW"/>
</dbReference>
<accession>A0AAV1QT49</accession>
<dbReference type="AlphaFoldDB" id="A0AAV1QT49"/>
<dbReference type="PANTHER" id="PTHR45626:SF17">
    <property type="entry name" value="HELICASE-LIKE TRANSCRIPTION FACTOR"/>
    <property type="match status" value="1"/>
</dbReference>
<comment type="caution">
    <text evidence="5">The sequence shown here is derived from an EMBL/GenBank/DDBJ whole genome shotgun (WGS) entry which is preliminary data.</text>
</comment>
<name>A0AAV1QT49_9ROSI</name>
<evidence type="ECO:0000256" key="2">
    <source>
        <dbReference type="ARBA" id="ARBA00022801"/>
    </source>
</evidence>
<evidence type="ECO:0000256" key="4">
    <source>
        <dbReference type="ARBA" id="ARBA00022840"/>
    </source>
</evidence>
<dbReference type="Proteomes" id="UP001314170">
    <property type="component" value="Unassembled WGS sequence"/>
</dbReference>
<reference evidence="5 6" key="1">
    <citation type="submission" date="2024-01" db="EMBL/GenBank/DDBJ databases">
        <authorList>
            <person name="Waweru B."/>
        </authorList>
    </citation>
    <scope>NUCLEOTIDE SEQUENCE [LARGE SCALE GENOMIC DNA]</scope>
</reference>
<keyword evidence="3" id="KW-0347">Helicase</keyword>
<dbReference type="GO" id="GO:0005524">
    <property type="term" value="F:ATP binding"/>
    <property type="evidence" value="ECO:0007669"/>
    <property type="project" value="UniProtKB-KW"/>
</dbReference>
<dbReference type="InterPro" id="IPR027417">
    <property type="entry name" value="P-loop_NTPase"/>
</dbReference>
<evidence type="ECO:0000256" key="1">
    <source>
        <dbReference type="ARBA" id="ARBA00022741"/>
    </source>
</evidence>
<dbReference type="Gene3D" id="3.40.50.300">
    <property type="entry name" value="P-loop containing nucleotide triphosphate hydrolases"/>
    <property type="match status" value="1"/>
</dbReference>